<keyword evidence="4" id="KW-0472">Membrane</keyword>
<dbReference type="AlphaFoldDB" id="A0A4R6IIK1"/>
<dbReference type="SUPFAM" id="SSF48334">
    <property type="entry name" value="DNA repair protein MutS, domain III"/>
    <property type="match status" value="1"/>
</dbReference>
<comment type="caution">
    <text evidence="6">The sequence shown here is derived from an EMBL/GenBank/DDBJ whole genome shotgun (WGS) entry which is preliminary data.</text>
</comment>
<dbReference type="GO" id="GO:0005829">
    <property type="term" value="C:cytosol"/>
    <property type="evidence" value="ECO:0007669"/>
    <property type="project" value="TreeGrafter"/>
</dbReference>
<dbReference type="Proteomes" id="UP000295499">
    <property type="component" value="Unassembled WGS sequence"/>
</dbReference>
<feature type="transmembrane region" description="Helical" evidence="4">
    <location>
        <begin position="244"/>
        <end position="262"/>
    </location>
</feature>
<keyword evidence="4" id="KW-0812">Transmembrane</keyword>
<keyword evidence="7" id="KW-1185">Reference proteome</keyword>
<feature type="domain" description="DNA mismatch repair proteins mutS family" evidence="5">
    <location>
        <begin position="426"/>
        <end position="601"/>
    </location>
</feature>
<accession>A0A4R6IIK1</accession>
<evidence type="ECO:0000256" key="4">
    <source>
        <dbReference type="SAM" id="Phobius"/>
    </source>
</evidence>
<gene>
    <name evidence="6" type="ORF">CLV32_2917</name>
</gene>
<dbReference type="PANTHER" id="PTHR11361">
    <property type="entry name" value="DNA MISMATCH REPAIR PROTEIN MUTS FAMILY MEMBER"/>
    <property type="match status" value="1"/>
</dbReference>
<evidence type="ECO:0000313" key="6">
    <source>
        <dbReference type="EMBL" id="TDO21809.1"/>
    </source>
</evidence>
<dbReference type="InterPro" id="IPR027417">
    <property type="entry name" value="P-loop_NTPase"/>
</dbReference>
<dbReference type="GO" id="GO:0006298">
    <property type="term" value="P:mismatch repair"/>
    <property type="evidence" value="ECO:0007669"/>
    <property type="project" value="InterPro"/>
</dbReference>
<dbReference type="GO" id="GO:0140664">
    <property type="term" value="F:ATP-dependent DNA damage sensor activity"/>
    <property type="evidence" value="ECO:0007669"/>
    <property type="project" value="InterPro"/>
</dbReference>
<keyword evidence="1" id="KW-0547">Nucleotide-binding</keyword>
<feature type="transmembrane region" description="Helical" evidence="4">
    <location>
        <begin position="220"/>
        <end position="238"/>
    </location>
</feature>
<dbReference type="Gene3D" id="1.10.1420.10">
    <property type="match status" value="1"/>
</dbReference>
<dbReference type="EMBL" id="SNWM01000003">
    <property type="protein sequence ID" value="TDO21809.1"/>
    <property type="molecule type" value="Genomic_DNA"/>
</dbReference>
<feature type="transmembrane region" description="Helical" evidence="4">
    <location>
        <begin position="58"/>
        <end position="75"/>
    </location>
</feature>
<feature type="transmembrane region" description="Helical" evidence="4">
    <location>
        <begin position="34"/>
        <end position="52"/>
    </location>
</feature>
<keyword evidence="2" id="KW-0067">ATP-binding</keyword>
<sequence length="604" mass="68455">MVKTKDSVLTGYQNHKAVQQELLKSLKSKLNTISFSRLGLFVIEIILIALIINFGFSLLFGVLLFLPLIFFMYLVKKQMDTQHLLSYHTNLLWVFENEINVIEGKTNGYANGDSYDNEAHHYASDLDIYGSGSLYALINRCNTHSGLALLADNLGRPAEMGTILARQEAIQEVVQEIESTFTFRAELQGHKPTQIDVIIHKLQNQLPEQLQFTRHRFIRFYTAVVPLLSIGTFILAAIYGGKVWNILSVVLMFNFIFTLSQLKKINAVYLGFSGSSGLLNAFSSAVKWTERKDWKSKYIIDFFSNDADKGVVSGQIKRLSGIINAFDARLNMIVGGFLNLFFLWDLRCAIRLDQWYAASATELVHGLYRISQFEVLISFATLSHNEPEWVFPELSSTFKLHVVDLGHPLIAEARRVVNSYDFNAQPTADIITGSNMAGKSTFLRTVGINMVLAFAGSVVCAREMQTSIFNLLSYMRIKDSLNDQTSTFKAELNRLKMILDSIDRYPDALVLIDEMLRGTNSKDKFLGSRVFIERLIDRHTPALFATHDLQLSEMTEQYPVAVRNYHFDIQLAEGEMKFDYKLKDGPCRTFNAALLLKEIGLTLN</sequence>
<reference evidence="6 7" key="1">
    <citation type="submission" date="2019-03" db="EMBL/GenBank/DDBJ databases">
        <title>Genomic Encyclopedia of Archaeal and Bacterial Type Strains, Phase II (KMG-II): from individual species to whole genera.</title>
        <authorList>
            <person name="Goeker M."/>
        </authorList>
    </citation>
    <scope>NUCLEOTIDE SEQUENCE [LARGE SCALE GENOMIC DNA]</scope>
    <source>
        <strain evidence="6 7">DSM 19034</strain>
    </source>
</reference>
<evidence type="ECO:0000256" key="3">
    <source>
        <dbReference type="ARBA" id="ARBA00023125"/>
    </source>
</evidence>
<protein>
    <submittedName>
        <fullName evidence="6">MutS-like protein</fullName>
    </submittedName>
</protein>
<evidence type="ECO:0000313" key="7">
    <source>
        <dbReference type="Proteomes" id="UP000295499"/>
    </source>
</evidence>
<dbReference type="PANTHER" id="PTHR11361:SF99">
    <property type="entry name" value="DNA MISMATCH REPAIR PROTEIN"/>
    <property type="match status" value="1"/>
</dbReference>
<evidence type="ECO:0000256" key="1">
    <source>
        <dbReference type="ARBA" id="ARBA00022741"/>
    </source>
</evidence>
<dbReference type="SMART" id="SM00534">
    <property type="entry name" value="MUTSac"/>
    <property type="match status" value="1"/>
</dbReference>
<dbReference type="Pfam" id="PF00488">
    <property type="entry name" value="MutS_V"/>
    <property type="match status" value="1"/>
</dbReference>
<dbReference type="OrthoDB" id="1097361at2"/>
<keyword evidence="4" id="KW-1133">Transmembrane helix</keyword>
<dbReference type="InterPro" id="IPR045076">
    <property type="entry name" value="MutS"/>
</dbReference>
<evidence type="ECO:0000259" key="5">
    <source>
        <dbReference type="SMART" id="SM00534"/>
    </source>
</evidence>
<dbReference type="GO" id="GO:0030983">
    <property type="term" value="F:mismatched DNA binding"/>
    <property type="evidence" value="ECO:0007669"/>
    <property type="project" value="InterPro"/>
</dbReference>
<proteinExistence type="predicted"/>
<dbReference type="InterPro" id="IPR000432">
    <property type="entry name" value="DNA_mismatch_repair_MutS_C"/>
</dbReference>
<name>A0A4R6IIK1_9SPHI</name>
<organism evidence="6 7">
    <name type="scientific">Pedobacter duraquae</name>
    <dbReference type="NCBI Taxonomy" id="425511"/>
    <lineage>
        <taxon>Bacteria</taxon>
        <taxon>Pseudomonadati</taxon>
        <taxon>Bacteroidota</taxon>
        <taxon>Sphingobacteriia</taxon>
        <taxon>Sphingobacteriales</taxon>
        <taxon>Sphingobacteriaceae</taxon>
        <taxon>Pedobacter</taxon>
    </lineage>
</organism>
<dbReference type="SUPFAM" id="SSF52540">
    <property type="entry name" value="P-loop containing nucleoside triphosphate hydrolases"/>
    <property type="match status" value="1"/>
</dbReference>
<dbReference type="GO" id="GO:0005524">
    <property type="term" value="F:ATP binding"/>
    <property type="evidence" value="ECO:0007669"/>
    <property type="project" value="UniProtKB-KW"/>
</dbReference>
<dbReference type="RefSeq" id="WP_133556600.1">
    <property type="nucleotide sequence ID" value="NZ_SNWM01000003.1"/>
</dbReference>
<keyword evidence="3" id="KW-0238">DNA-binding</keyword>
<dbReference type="InterPro" id="IPR036187">
    <property type="entry name" value="DNA_mismatch_repair_MutS_sf"/>
</dbReference>
<dbReference type="Gene3D" id="3.40.50.300">
    <property type="entry name" value="P-loop containing nucleotide triphosphate hydrolases"/>
    <property type="match status" value="1"/>
</dbReference>
<evidence type="ECO:0000256" key="2">
    <source>
        <dbReference type="ARBA" id="ARBA00022840"/>
    </source>
</evidence>